<keyword evidence="4 7" id="KW-0067">ATP-binding</keyword>
<dbReference type="InterPro" id="IPR003593">
    <property type="entry name" value="AAA+_ATPase"/>
</dbReference>
<comment type="caution">
    <text evidence="7">The sequence shown here is derived from an EMBL/GenBank/DDBJ whole genome shotgun (WGS) entry which is preliminary data.</text>
</comment>
<evidence type="ECO:0000313" key="7">
    <source>
        <dbReference type="EMBL" id="TXR52855.1"/>
    </source>
</evidence>
<sequence>MPAIEADGLRKVFSTVVRSPGLRGFVRSVVAPERAETVAVEGVSFTVGQGELLALLGPNGAGKSTTIKMLSGVLVPTAGRARIAGHVPHTDRIANARRIGAVFGQRTQLWWDLPATESFGMLRDIFRTDTATHERRLAELDALLELSAFWHQRPRHMSLGQRVRCDLAAALLHDPPIIFLDEPTIGMDAVVKEQVREFIRHQVDARGRTVVLTTHDMAEVARLAQRVLLVNHGRVVYDGGLDELQREYGSGWRVRVVYTPGAAPETTHLDGRSGGAHLYSGDDDAAHRSLLRALLDRDDVLDLQTGGDDLEDVMAAVYRRRAGVAP</sequence>
<dbReference type="Pfam" id="PF00005">
    <property type="entry name" value="ABC_tran"/>
    <property type="match status" value="1"/>
</dbReference>
<dbReference type="InterPro" id="IPR050763">
    <property type="entry name" value="ABC_transporter_ATP-binding"/>
</dbReference>
<dbReference type="RefSeq" id="WP_147927622.1">
    <property type="nucleotide sequence ID" value="NZ_VKAC01000011.1"/>
</dbReference>
<name>A0A5C8Z429_9ACTN</name>
<dbReference type="SUPFAM" id="SSF52540">
    <property type="entry name" value="P-loop containing nucleoside triphosphate hydrolases"/>
    <property type="match status" value="1"/>
</dbReference>
<keyword evidence="3" id="KW-0547">Nucleotide-binding</keyword>
<keyword evidence="5" id="KW-0046">Antibiotic resistance</keyword>
<evidence type="ECO:0000256" key="5">
    <source>
        <dbReference type="ARBA" id="ARBA00023251"/>
    </source>
</evidence>
<dbReference type="Proteomes" id="UP000321234">
    <property type="component" value="Unassembled WGS sequence"/>
</dbReference>
<dbReference type="PANTHER" id="PTHR42711:SF1">
    <property type="entry name" value="ABC-TRANSPORT PROTEIN, ATP-BINDING COMPONENT"/>
    <property type="match status" value="1"/>
</dbReference>
<dbReference type="EMBL" id="VKAC01000011">
    <property type="protein sequence ID" value="TXR52855.1"/>
    <property type="molecule type" value="Genomic_DNA"/>
</dbReference>
<evidence type="ECO:0000256" key="1">
    <source>
        <dbReference type="ARBA" id="ARBA00004202"/>
    </source>
</evidence>
<dbReference type="GO" id="GO:0005886">
    <property type="term" value="C:plasma membrane"/>
    <property type="evidence" value="ECO:0007669"/>
    <property type="project" value="UniProtKB-SubCell"/>
</dbReference>
<protein>
    <submittedName>
        <fullName evidence="7">ATP-binding cassette domain-containing protein</fullName>
    </submittedName>
</protein>
<keyword evidence="2" id="KW-0813">Transport</keyword>
<evidence type="ECO:0000259" key="6">
    <source>
        <dbReference type="PROSITE" id="PS50893"/>
    </source>
</evidence>
<organism evidence="7 8">
    <name type="scientific">Quadrisphaera setariae</name>
    <dbReference type="NCBI Taxonomy" id="2593304"/>
    <lineage>
        <taxon>Bacteria</taxon>
        <taxon>Bacillati</taxon>
        <taxon>Actinomycetota</taxon>
        <taxon>Actinomycetes</taxon>
        <taxon>Kineosporiales</taxon>
        <taxon>Kineosporiaceae</taxon>
        <taxon>Quadrisphaera</taxon>
    </lineage>
</organism>
<dbReference type="PROSITE" id="PS50893">
    <property type="entry name" value="ABC_TRANSPORTER_2"/>
    <property type="match status" value="1"/>
</dbReference>
<proteinExistence type="predicted"/>
<keyword evidence="8" id="KW-1185">Reference proteome</keyword>
<evidence type="ECO:0000256" key="3">
    <source>
        <dbReference type="ARBA" id="ARBA00022741"/>
    </source>
</evidence>
<gene>
    <name evidence="7" type="ORF">FMM08_17225</name>
</gene>
<dbReference type="SMART" id="SM00382">
    <property type="entry name" value="AAA"/>
    <property type="match status" value="1"/>
</dbReference>
<dbReference type="GO" id="GO:0005524">
    <property type="term" value="F:ATP binding"/>
    <property type="evidence" value="ECO:0007669"/>
    <property type="project" value="UniProtKB-KW"/>
</dbReference>
<comment type="subcellular location">
    <subcellularLocation>
        <location evidence="1">Cell membrane</location>
        <topology evidence="1">Peripheral membrane protein</topology>
    </subcellularLocation>
</comment>
<dbReference type="InterPro" id="IPR027417">
    <property type="entry name" value="P-loop_NTPase"/>
</dbReference>
<dbReference type="InterPro" id="IPR003439">
    <property type="entry name" value="ABC_transporter-like_ATP-bd"/>
</dbReference>
<accession>A0A5C8Z429</accession>
<dbReference type="OrthoDB" id="9804819at2"/>
<dbReference type="Gene3D" id="3.40.50.300">
    <property type="entry name" value="P-loop containing nucleotide triphosphate hydrolases"/>
    <property type="match status" value="1"/>
</dbReference>
<dbReference type="AlphaFoldDB" id="A0A5C8Z429"/>
<feature type="domain" description="ABC transporter" evidence="6">
    <location>
        <begin position="17"/>
        <end position="257"/>
    </location>
</feature>
<dbReference type="GO" id="GO:0016887">
    <property type="term" value="F:ATP hydrolysis activity"/>
    <property type="evidence" value="ECO:0007669"/>
    <property type="project" value="InterPro"/>
</dbReference>
<evidence type="ECO:0000256" key="2">
    <source>
        <dbReference type="ARBA" id="ARBA00022448"/>
    </source>
</evidence>
<reference evidence="7 8" key="1">
    <citation type="submission" date="2019-07" db="EMBL/GenBank/DDBJ databases">
        <title>Quadrisphaera sp. strain DD2A genome sequencing and assembly.</title>
        <authorList>
            <person name="Kim I."/>
        </authorList>
    </citation>
    <scope>NUCLEOTIDE SEQUENCE [LARGE SCALE GENOMIC DNA]</scope>
    <source>
        <strain evidence="7 8">DD2A</strain>
    </source>
</reference>
<dbReference type="PANTHER" id="PTHR42711">
    <property type="entry name" value="ABC TRANSPORTER ATP-BINDING PROTEIN"/>
    <property type="match status" value="1"/>
</dbReference>
<evidence type="ECO:0000256" key="4">
    <source>
        <dbReference type="ARBA" id="ARBA00022840"/>
    </source>
</evidence>
<evidence type="ECO:0000313" key="8">
    <source>
        <dbReference type="Proteomes" id="UP000321234"/>
    </source>
</evidence>
<dbReference type="GO" id="GO:0046677">
    <property type="term" value="P:response to antibiotic"/>
    <property type="evidence" value="ECO:0007669"/>
    <property type="project" value="UniProtKB-KW"/>
</dbReference>